<comment type="caution">
    <text evidence="1">The sequence shown here is derived from an EMBL/GenBank/DDBJ whole genome shotgun (WGS) entry which is preliminary data.</text>
</comment>
<dbReference type="Proteomes" id="UP000187609">
    <property type="component" value="Unassembled WGS sequence"/>
</dbReference>
<name>A0A1J6IL45_NICAT</name>
<accession>A0A1J6IL45</accession>
<proteinExistence type="predicted"/>
<dbReference type="Gramene" id="OIT05861">
    <property type="protein sequence ID" value="OIT05861"/>
    <property type="gene ID" value="A4A49_07250"/>
</dbReference>
<evidence type="ECO:0000313" key="1">
    <source>
        <dbReference type="EMBL" id="OIT05861.1"/>
    </source>
</evidence>
<dbReference type="EMBL" id="MJEQ01037184">
    <property type="protein sequence ID" value="OIT05861.1"/>
    <property type="molecule type" value="Genomic_DNA"/>
</dbReference>
<evidence type="ECO:0000313" key="2">
    <source>
        <dbReference type="Proteomes" id="UP000187609"/>
    </source>
</evidence>
<protein>
    <submittedName>
        <fullName evidence="1">Uncharacterized protein</fullName>
    </submittedName>
</protein>
<gene>
    <name evidence="1" type="ORF">A4A49_07250</name>
</gene>
<organism evidence="1 2">
    <name type="scientific">Nicotiana attenuata</name>
    <name type="common">Coyote tobacco</name>
    <dbReference type="NCBI Taxonomy" id="49451"/>
    <lineage>
        <taxon>Eukaryota</taxon>
        <taxon>Viridiplantae</taxon>
        <taxon>Streptophyta</taxon>
        <taxon>Embryophyta</taxon>
        <taxon>Tracheophyta</taxon>
        <taxon>Spermatophyta</taxon>
        <taxon>Magnoliopsida</taxon>
        <taxon>eudicotyledons</taxon>
        <taxon>Gunneridae</taxon>
        <taxon>Pentapetalae</taxon>
        <taxon>asterids</taxon>
        <taxon>lamiids</taxon>
        <taxon>Solanales</taxon>
        <taxon>Solanaceae</taxon>
        <taxon>Nicotianoideae</taxon>
        <taxon>Nicotianeae</taxon>
        <taxon>Nicotiana</taxon>
    </lineage>
</organism>
<reference evidence="1" key="1">
    <citation type="submission" date="2016-11" db="EMBL/GenBank/DDBJ databases">
        <title>The genome of Nicotiana attenuata.</title>
        <authorList>
            <person name="Xu S."/>
            <person name="Brockmoeller T."/>
            <person name="Gaquerel E."/>
            <person name="Navarro A."/>
            <person name="Kuhl H."/>
            <person name="Gase K."/>
            <person name="Ling Z."/>
            <person name="Zhou W."/>
            <person name="Kreitzer C."/>
            <person name="Stanke M."/>
            <person name="Tang H."/>
            <person name="Lyons E."/>
            <person name="Pandey P."/>
            <person name="Pandey S.P."/>
            <person name="Timmermann B."/>
            <person name="Baldwin I.T."/>
        </authorList>
    </citation>
    <scope>NUCLEOTIDE SEQUENCE [LARGE SCALE GENOMIC DNA]</scope>
    <source>
        <strain evidence="1">UT</strain>
    </source>
</reference>
<dbReference type="AlphaFoldDB" id="A0A1J6IL45"/>
<keyword evidence="2" id="KW-1185">Reference proteome</keyword>
<dbReference type="STRING" id="49451.A0A1J6IL45"/>
<sequence>MARKLGSFRKRFEEKRERERLFSSCNGDYTKLPSFKHTLDYPENPRCFSSFCEKFREVWKDWSSVAVKAMEMGVLGGEFDHGFVPGSCEEWYKSYDGTDVSKAMYMMRGNSEI</sequence>